<dbReference type="AlphaFoldDB" id="A0A7C5QJD4"/>
<accession>A0A7C5QJD4</accession>
<organism evidence="2">
    <name type="scientific">Caldiarchaeum subterraneum</name>
    <dbReference type="NCBI Taxonomy" id="311458"/>
    <lineage>
        <taxon>Archaea</taxon>
        <taxon>Nitrososphaerota</taxon>
        <taxon>Candidatus Caldarchaeales</taxon>
        <taxon>Candidatus Caldarchaeaceae</taxon>
        <taxon>Candidatus Caldarchaeum</taxon>
    </lineage>
</organism>
<proteinExistence type="predicted"/>
<keyword evidence="1" id="KW-1133">Transmembrane helix</keyword>
<keyword evidence="1" id="KW-0812">Transmembrane</keyword>
<feature type="transmembrane region" description="Helical" evidence="1">
    <location>
        <begin position="124"/>
        <end position="142"/>
    </location>
</feature>
<feature type="transmembrane region" description="Helical" evidence="1">
    <location>
        <begin position="102"/>
        <end position="118"/>
    </location>
</feature>
<sequence>MKRHRFVCSECGAEYWLQAWKAVCPSCQAEFTLEQRPEERSKQHARGNMVTLLAMSGYVLFSVLAPGGVSVYSIVPWAPTPLLQALTLVLALFSYAGSEPTLWLSAVFGASAVLFHVFNPSAFSIIGIAVGATVVIASVSFIQNVRRLRRHDSTEADARTMPEYSGWAGSQEPG</sequence>
<gene>
    <name evidence="2" type="ORF">ENM11_04275</name>
</gene>
<feature type="transmembrane region" description="Helical" evidence="1">
    <location>
        <begin position="49"/>
        <end position="68"/>
    </location>
</feature>
<feature type="transmembrane region" description="Helical" evidence="1">
    <location>
        <begin position="74"/>
        <end position="95"/>
    </location>
</feature>
<protein>
    <submittedName>
        <fullName evidence="2">Uncharacterized protein</fullName>
    </submittedName>
</protein>
<dbReference type="EMBL" id="DRWN01000029">
    <property type="protein sequence ID" value="HHK68354.1"/>
    <property type="molecule type" value="Genomic_DNA"/>
</dbReference>
<keyword evidence="1" id="KW-0472">Membrane</keyword>
<evidence type="ECO:0000313" key="2">
    <source>
        <dbReference type="EMBL" id="HHK68354.1"/>
    </source>
</evidence>
<name>A0A7C5QJD4_CALS0</name>
<evidence type="ECO:0000256" key="1">
    <source>
        <dbReference type="SAM" id="Phobius"/>
    </source>
</evidence>
<reference evidence="2" key="1">
    <citation type="journal article" date="2020" name="mSystems">
        <title>Genome- and Community-Level Interaction Insights into Carbon Utilization and Element Cycling Functions of Hydrothermarchaeota in Hydrothermal Sediment.</title>
        <authorList>
            <person name="Zhou Z."/>
            <person name="Liu Y."/>
            <person name="Xu W."/>
            <person name="Pan J."/>
            <person name="Luo Z.H."/>
            <person name="Li M."/>
        </authorList>
    </citation>
    <scope>NUCLEOTIDE SEQUENCE [LARGE SCALE GENOMIC DNA]</scope>
    <source>
        <strain evidence="2">SpSt-1056</strain>
    </source>
</reference>
<comment type="caution">
    <text evidence="2">The sequence shown here is derived from an EMBL/GenBank/DDBJ whole genome shotgun (WGS) entry which is preliminary data.</text>
</comment>